<evidence type="ECO:0000256" key="1">
    <source>
        <dbReference type="SAM" id="Phobius"/>
    </source>
</evidence>
<keyword evidence="3" id="KW-1185">Reference proteome</keyword>
<gene>
    <name evidence="2" type="ORF">BDW59DRAFT_138673</name>
</gene>
<reference evidence="2 3" key="1">
    <citation type="submission" date="2024-07" db="EMBL/GenBank/DDBJ databases">
        <title>Section-level genome sequencing and comparative genomics of Aspergillus sections Usti and Cavernicolus.</title>
        <authorList>
            <consortium name="Lawrence Berkeley National Laboratory"/>
            <person name="Nybo J.L."/>
            <person name="Vesth T.C."/>
            <person name="Theobald S."/>
            <person name="Frisvad J.C."/>
            <person name="Larsen T.O."/>
            <person name="Kjaerboelling I."/>
            <person name="Rothschild-Mancinelli K."/>
            <person name="Lyhne E.K."/>
            <person name="Kogle M.E."/>
            <person name="Barry K."/>
            <person name="Clum A."/>
            <person name="Na H."/>
            <person name="Ledsgaard L."/>
            <person name="Lin J."/>
            <person name="Lipzen A."/>
            <person name="Kuo A."/>
            <person name="Riley R."/>
            <person name="Mondo S."/>
            <person name="LaButti K."/>
            <person name="Haridas S."/>
            <person name="Pangalinan J."/>
            <person name="Salamov A.A."/>
            <person name="Simmons B.A."/>
            <person name="Magnuson J.K."/>
            <person name="Chen J."/>
            <person name="Drula E."/>
            <person name="Henrissat B."/>
            <person name="Wiebenga A."/>
            <person name="Lubbers R.J."/>
            <person name="Gomes A.C."/>
            <person name="Makela M.R."/>
            <person name="Stajich J."/>
            <person name="Grigoriev I.V."/>
            <person name="Mortensen U.H."/>
            <person name="De vries R.P."/>
            <person name="Baker S.E."/>
            <person name="Andersen M.R."/>
        </authorList>
    </citation>
    <scope>NUCLEOTIDE SEQUENCE [LARGE SCALE GENOMIC DNA]</scope>
    <source>
        <strain evidence="2 3">CBS 600.67</strain>
    </source>
</reference>
<evidence type="ECO:0000313" key="2">
    <source>
        <dbReference type="EMBL" id="KAL2833448.1"/>
    </source>
</evidence>
<organism evidence="2 3">
    <name type="scientific">Aspergillus cavernicola</name>
    <dbReference type="NCBI Taxonomy" id="176166"/>
    <lineage>
        <taxon>Eukaryota</taxon>
        <taxon>Fungi</taxon>
        <taxon>Dikarya</taxon>
        <taxon>Ascomycota</taxon>
        <taxon>Pezizomycotina</taxon>
        <taxon>Eurotiomycetes</taxon>
        <taxon>Eurotiomycetidae</taxon>
        <taxon>Eurotiales</taxon>
        <taxon>Aspergillaceae</taxon>
        <taxon>Aspergillus</taxon>
        <taxon>Aspergillus subgen. Nidulantes</taxon>
    </lineage>
</organism>
<protein>
    <submittedName>
        <fullName evidence="2">Uncharacterized protein</fullName>
    </submittedName>
</protein>
<name>A0ABR4J074_9EURO</name>
<comment type="caution">
    <text evidence="2">The sequence shown here is derived from an EMBL/GenBank/DDBJ whole genome shotgun (WGS) entry which is preliminary data.</text>
</comment>
<keyword evidence="1" id="KW-0812">Transmembrane</keyword>
<keyword evidence="1" id="KW-1133">Transmembrane helix</keyword>
<accession>A0ABR4J074</accession>
<feature type="non-terminal residue" evidence="2">
    <location>
        <position position="51"/>
    </location>
</feature>
<evidence type="ECO:0000313" key="3">
    <source>
        <dbReference type="Proteomes" id="UP001610335"/>
    </source>
</evidence>
<dbReference type="EMBL" id="JBFXLS010000004">
    <property type="protein sequence ID" value="KAL2833448.1"/>
    <property type="molecule type" value="Genomic_DNA"/>
</dbReference>
<sequence length="51" mass="5959">MLFSHGSWLYTLRAFLRLTFSSFWLLLGLVFLFVPRRLARPFSILHGCASL</sequence>
<proteinExistence type="predicted"/>
<keyword evidence="1" id="KW-0472">Membrane</keyword>
<feature type="transmembrane region" description="Helical" evidence="1">
    <location>
        <begin position="14"/>
        <end position="34"/>
    </location>
</feature>
<dbReference type="Proteomes" id="UP001610335">
    <property type="component" value="Unassembled WGS sequence"/>
</dbReference>